<gene>
    <name evidence="1" type="ORF">LTRI10_LOCUS39441</name>
</gene>
<sequence length="106" mass="11956">MTDLRTSTVETSQTSNSDIKQLASGEFQSLSRGRDALLQPFPLHLLLGDWLLLLGRQGLLCIHVERVIPNKERQDDAADNQQHYQSRVQSFSFHILSLLVIANGKQ</sequence>
<evidence type="ECO:0000313" key="2">
    <source>
        <dbReference type="Proteomes" id="UP001497516"/>
    </source>
</evidence>
<dbReference type="AlphaFoldDB" id="A0AAV2FMR7"/>
<name>A0AAV2FMR7_9ROSI</name>
<organism evidence="1 2">
    <name type="scientific">Linum trigynum</name>
    <dbReference type="NCBI Taxonomy" id="586398"/>
    <lineage>
        <taxon>Eukaryota</taxon>
        <taxon>Viridiplantae</taxon>
        <taxon>Streptophyta</taxon>
        <taxon>Embryophyta</taxon>
        <taxon>Tracheophyta</taxon>
        <taxon>Spermatophyta</taxon>
        <taxon>Magnoliopsida</taxon>
        <taxon>eudicotyledons</taxon>
        <taxon>Gunneridae</taxon>
        <taxon>Pentapetalae</taxon>
        <taxon>rosids</taxon>
        <taxon>fabids</taxon>
        <taxon>Malpighiales</taxon>
        <taxon>Linaceae</taxon>
        <taxon>Linum</taxon>
    </lineage>
</organism>
<protein>
    <submittedName>
        <fullName evidence="1">Uncharacterized protein</fullName>
    </submittedName>
</protein>
<reference evidence="1 2" key="1">
    <citation type="submission" date="2024-04" db="EMBL/GenBank/DDBJ databases">
        <authorList>
            <person name="Fracassetti M."/>
        </authorList>
    </citation>
    <scope>NUCLEOTIDE SEQUENCE [LARGE SCALE GENOMIC DNA]</scope>
</reference>
<dbReference type="EMBL" id="OZ034820">
    <property type="protein sequence ID" value="CAL1399249.1"/>
    <property type="molecule type" value="Genomic_DNA"/>
</dbReference>
<keyword evidence="2" id="KW-1185">Reference proteome</keyword>
<evidence type="ECO:0000313" key="1">
    <source>
        <dbReference type="EMBL" id="CAL1399249.1"/>
    </source>
</evidence>
<proteinExistence type="predicted"/>
<dbReference type="Proteomes" id="UP001497516">
    <property type="component" value="Chromosome 7"/>
</dbReference>
<accession>A0AAV2FMR7</accession>